<evidence type="ECO:0000313" key="9">
    <source>
        <dbReference type="EMBL" id="CDZ94302.1"/>
    </source>
</evidence>
<dbReference type="HOGENOM" id="CLU_065520_3_1_6"/>
<reference evidence="9 10" key="1">
    <citation type="submission" date="2014-07" db="EMBL/GenBank/DDBJ databases">
        <authorList>
            <person name="Urmite Genomes Urmite Genomes"/>
        </authorList>
    </citation>
    <scope>NUCLEOTIDE SEQUENCE [LARGE SCALE GENOMIC DNA]</scope>
    <source>
        <strain evidence="9 10">20_BN</strain>
    </source>
</reference>
<proteinExistence type="inferred from homology"/>
<evidence type="ECO:0000256" key="2">
    <source>
        <dbReference type="ARBA" id="ARBA00022505"/>
    </source>
</evidence>
<evidence type="ECO:0000256" key="1">
    <source>
        <dbReference type="ARBA" id="ARBA00009175"/>
    </source>
</evidence>
<name>A0A078LVH1_9PSED</name>
<keyword evidence="2 7" id="KW-0500">Molybdenum</keyword>
<feature type="binding site" evidence="7">
    <location>
        <position position="169"/>
    </location>
    <ligand>
        <name>molybdate</name>
        <dbReference type="ChEBI" id="CHEBI:36264"/>
    </ligand>
</feature>
<dbReference type="RefSeq" id="WP_037023495.1">
    <property type="nucleotide sequence ID" value="NZ_CCSF01000001.1"/>
</dbReference>
<feature type="binding site" evidence="7">
    <location>
        <position position="32"/>
    </location>
    <ligand>
        <name>molybdate</name>
        <dbReference type="ChEBI" id="CHEBI:36264"/>
    </ligand>
</feature>
<dbReference type="GO" id="GO:0030973">
    <property type="term" value="F:molybdate ion binding"/>
    <property type="evidence" value="ECO:0007669"/>
    <property type="project" value="TreeGrafter"/>
</dbReference>
<dbReference type="EMBL" id="CCSF01000001">
    <property type="protein sequence ID" value="CDZ94302.1"/>
    <property type="molecule type" value="Genomic_DNA"/>
</dbReference>
<dbReference type="eggNOG" id="COG0725">
    <property type="taxonomic scope" value="Bacteria"/>
</dbReference>
<dbReference type="GO" id="GO:0015689">
    <property type="term" value="P:molybdate ion transport"/>
    <property type="evidence" value="ECO:0007669"/>
    <property type="project" value="InterPro"/>
</dbReference>
<dbReference type="NCBIfam" id="TIGR01256">
    <property type="entry name" value="modA"/>
    <property type="match status" value="1"/>
</dbReference>
<dbReference type="GO" id="GO:0046872">
    <property type="term" value="F:metal ion binding"/>
    <property type="evidence" value="ECO:0007669"/>
    <property type="project" value="UniProtKB-KW"/>
</dbReference>
<evidence type="ECO:0000256" key="4">
    <source>
        <dbReference type="ARBA" id="ARBA00022729"/>
    </source>
</evidence>
<evidence type="ECO:0000313" key="10">
    <source>
        <dbReference type="Proteomes" id="UP000053902"/>
    </source>
</evidence>
<dbReference type="PANTHER" id="PTHR30632">
    <property type="entry name" value="MOLYBDATE-BINDING PERIPLASMIC PROTEIN"/>
    <property type="match status" value="1"/>
</dbReference>
<dbReference type="OrthoDB" id="9785015at2"/>
<dbReference type="STRING" id="1499686.BN1079_01618"/>
<evidence type="ECO:0000256" key="5">
    <source>
        <dbReference type="ARBA" id="ARBA00023245"/>
    </source>
</evidence>
<keyword evidence="10" id="KW-1185">Reference proteome</keyword>
<comment type="similarity">
    <text evidence="1">Belongs to the bacterial solute-binding protein ModA family.</text>
</comment>
<dbReference type="PANTHER" id="PTHR30632:SF0">
    <property type="entry name" value="SULFATE-BINDING PROTEIN"/>
    <property type="match status" value="1"/>
</dbReference>
<dbReference type="InterPro" id="IPR005950">
    <property type="entry name" value="ModA"/>
</dbReference>
<feature type="binding site" evidence="7">
    <location>
        <position position="187"/>
    </location>
    <ligand>
        <name>molybdate</name>
        <dbReference type="ChEBI" id="CHEBI:36264"/>
    </ligand>
</feature>
<evidence type="ECO:0000256" key="3">
    <source>
        <dbReference type="ARBA" id="ARBA00022723"/>
    </source>
</evidence>
<dbReference type="Gene3D" id="3.40.190.10">
    <property type="entry name" value="Periplasmic binding protein-like II"/>
    <property type="match status" value="2"/>
</dbReference>
<feature type="chain" id="PRO_5001741594" evidence="8">
    <location>
        <begin position="23"/>
        <end position="250"/>
    </location>
</feature>
<dbReference type="Proteomes" id="UP000053902">
    <property type="component" value="Unassembled WGS sequence"/>
</dbReference>
<feature type="binding site" evidence="7">
    <location>
        <position position="60"/>
    </location>
    <ligand>
        <name>molybdate</name>
        <dbReference type="ChEBI" id="CHEBI:36264"/>
    </ligand>
</feature>
<feature type="signal peptide" evidence="8">
    <location>
        <begin position="1"/>
        <end position="22"/>
    </location>
</feature>
<dbReference type="PIRSF" id="PIRSF004846">
    <property type="entry name" value="ModA"/>
    <property type="match status" value="1"/>
</dbReference>
<dbReference type="FunFam" id="3.40.190.10:FF:000035">
    <property type="entry name" value="Molybdate ABC transporter substrate-binding protein"/>
    <property type="match status" value="1"/>
</dbReference>
<keyword evidence="3 7" id="KW-0479">Metal-binding</keyword>
<dbReference type="SUPFAM" id="SSF53850">
    <property type="entry name" value="Periplasmic binding protein-like II"/>
    <property type="match status" value="1"/>
</dbReference>
<dbReference type="AlphaFoldDB" id="A0A078LVH1"/>
<gene>
    <name evidence="9" type="ORF">BN1079_01618</name>
</gene>
<accession>A0A078LVH1</accession>
<comment type="subunit">
    <text evidence="6">The complex is composed of two ATP-binding proteins (ModC), two transmembrane proteins (ModB) and a solute-binding protein (ModA).</text>
</comment>
<evidence type="ECO:0000256" key="6">
    <source>
        <dbReference type="ARBA" id="ARBA00062515"/>
    </source>
</evidence>
<dbReference type="GO" id="GO:1901359">
    <property type="term" value="F:tungstate binding"/>
    <property type="evidence" value="ECO:0007669"/>
    <property type="project" value="UniProtKB-ARBA"/>
</dbReference>
<organism evidence="9 10">
    <name type="scientific">Pseudomonas saudiphocaensis</name>
    <dbReference type="NCBI Taxonomy" id="1499686"/>
    <lineage>
        <taxon>Bacteria</taxon>
        <taxon>Pseudomonadati</taxon>
        <taxon>Pseudomonadota</taxon>
        <taxon>Gammaproteobacteria</taxon>
        <taxon>Pseudomonadales</taxon>
        <taxon>Pseudomonadaceae</taxon>
        <taxon>Pseudomonas</taxon>
    </lineage>
</organism>
<evidence type="ECO:0000256" key="7">
    <source>
        <dbReference type="PIRSR" id="PIRSR004846-1"/>
    </source>
</evidence>
<protein>
    <submittedName>
        <fullName evidence="9">Molybdenum ABC transporter periplasmic molybdate-binding protein</fullName>
    </submittedName>
</protein>
<dbReference type="InterPro" id="IPR050682">
    <property type="entry name" value="ModA/WtpA"/>
</dbReference>
<dbReference type="Pfam" id="PF13531">
    <property type="entry name" value="SBP_bac_11"/>
    <property type="match status" value="1"/>
</dbReference>
<keyword evidence="5" id="KW-0826">Tungsten</keyword>
<evidence type="ECO:0000256" key="8">
    <source>
        <dbReference type="SAM" id="SignalP"/>
    </source>
</evidence>
<sequence>MRLSLIKRLSALFFLLSSMAQAGEVTVSAASSLTNAFQEVARAYEAEHAGATVLLNFGASGALLQQMTKGAPVDVFASADQQTMDIAAERQLIETGSRQDFARNTLVVITPHDSDIKLKQLTDLQQPGVERVAIGNPASVPVGRYSREALEAASLWQVVQAKAITTQSVRQALDYVARGEVEAALVYATDAQLMKDKVKLAFSVPLKSAIAYPIAQLSDSDNSQEAQRFIAYVQSAAGQAILARHGFLKP</sequence>
<keyword evidence="4 8" id="KW-0732">Signal</keyword>